<organism evidence="2 3">
    <name type="scientific">Rozella allomycis (strain CSF55)</name>
    <dbReference type="NCBI Taxonomy" id="988480"/>
    <lineage>
        <taxon>Eukaryota</taxon>
        <taxon>Fungi</taxon>
        <taxon>Fungi incertae sedis</taxon>
        <taxon>Cryptomycota</taxon>
        <taxon>Cryptomycota incertae sedis</taxon>
        <taxon>Rozella</taxon>
    </lineage>
</organism>
<gene>
    <name evidence="2" type="ORF">ROZALSC1DRAFT_29665</name>
</gene>
<dbReference type="AlphaFoldDB" id="A0A4P9YIP9"/>
<keyword evidence="1" id="KW-0732">Signal</keyword>
<evidence type="ECO:0000313" key="2">
    <source>
        <dbReference type="EMBL" id="RKP18671.1"/>
    </source>
</evidence>
<proteinExistence type="predicted"/>
<feature type="signal peptide" evidence="1">
    <location>
        <begin position="1"/>
        <end position="20"/>
    </location>
</feature>
<sequence length="147" mass="17104">MKRDMHILLVIYLLFSHVLCGRDALKKSVYASDLIYLVEGDKQDEVGVKLQLKRTIKSGQQIDVSKFVSIYRTGPLDIKLDLFGLFIKQGDVFLTDKILSKAYNWIFSTTYYFDSFFLYACALGQIKVVEKFIDRVKPEDRWVLKMS</sequence>
<feature type="chain" id="PRO_5020512846" evidence="1">
    <location>
        <begin position="21"/>
        <end position="147"/>
    </location>
</feature>
<accession>A0A4P9YIP9</accession>
<reference evidence="3" key="1">
    <citation type="journal article" date="2018" name="Nat. Microbiol.">
        <title>Leveraging single-cell genomics to expand the fungal tree of life.</title>
        <authorList>
            <person name="Ahrendt S.R."/>
            <person name="Quandt C.A."/>
            <person name="Ciobanu D."/>
            <person name="Clum A."/>
            <person name="Salamov A."/>
            <person name="Andreopoulos B."/>
            <person name="Cheng J.F."/>
            <person name="Woyke T."/>
            <person name="Pelin A."/>
            <person name="Henrissat B."/>
            <person name="Reynolds N.K."/>
            <person name="Benny G.L."/>
            <person name="Smith M.E."/>
            <person name="James T.Y."/>
            <person name="Grigoriev I.V."/>
        </authorList>
    </citation>
    <scope>NUCLEOTIDE SEQUENCE [LARGE SCALE GENOMIC DNA]</scope>
    <source>
        <strain evidence="3">CSF55</strain>
    </source>
</reference>
<dbReference type="Proteomes" id="UP000281549">
    <property type="component" value="Unassembled WGS sequence"/>
</dbReference>
<name>A0A4P9YIP9_ROZAC</name>
<protein>
    <submittedName>
        <fullName evidence="2">Uncharacterized protein</fullName>
    </submittedName>
</protein>
<feature type="non-terminal residue" evidence="2">
    <location>
        <position position="147"/>
    </location>
</feature>
<dbReference type="EMBL" id="ML005398">
    <property type="protein sequence ID" value="RKP18671.1"/>
    <property type="molecule type" value="Genomic_DNA"/>
</dbReference>
<evidence type="ECO:0000313" key="3">
    <source>
        <dbReference type="Proteomes" id="UP000281549"/>
    </source>
</evidence>
<evidence type="ECO:0000256" key="1">
    <source>
        <dbReference type="SAM" id="SignalP"/>
    </source>
</evidence>